<evidence type="ECO:0000259" key="13">
    <source>
        <dbReference type="Pfam" id="PF04563"/>
    </source>
</evidence>
<dbReference type="GO" id="GO:0003899">
    <property type="term" value="F:DNA-directed RNA polymerase activity"/>
    <property type="evidence" value="ECO:0007669"/>
    <property type="project" value="UniProtKB-UniRule"/>
</dbReference>
<dbReference type="Pfam" id="PF04563">
    <property type="entry name" value="RNA_pol_Rpb2_1"/>
    <property type="match status" value="1"/>
</dbReference>
<dbReference type="GO" id="GO:0003677">
    <property type="term" value="F:DNA binding"/>
    <property type="evidence" value="ECO:0007669"/>
    <property type="project" value="UniProtKB-UniRule"/>
</dbReference>
<dbReference type="Pfam" id="PF04561">
    <property type="entry name" value="RNA_pol_Rpb2_2"/>
    <property type="match status" value="2"/>
</dbReference>
<dbReference type="InterPro" id="IPR019462">
    <property type="entry name" value="DNA-dir_RNA_pol_bsu_external_1"/>
</dbReference>
<feature type="domain" description="RNA polymerase Rpb2" evidence="12">
    <location>
        <begin position="229"/>
        <end position="288"/>
    </location>
</feature>
<dbReference type="InterPro" id="IPR042107">
    <property type="entry name" value="DNA-dir_RNA_pol_bsu_ext_1_sf"/>
</dbReference>
<evidence type="ECO:0000256" key="7">
    <source>
        <dbReference type="RuleBase" id="RU000434"/>
    </source>
</evidence>
<dbReference type="SUPFAM" id="SSF64484">
    <property type="entry name" value="beta and beta-prime subunits of DNA dependent RNA-polymerase"/>
    <property type="match status" value="1"/>
</dbReference>
<dbReference type="InterPro" id="IPR007644">
    <property type="entry name" value="RNA_pol_bsu_protrusion"/>
</dbReference>
<dbReference type="EC" id="2.7.7.6" evidence="6 8"/>
<keyword evidence="17" id="KW-1185">Reference proteome</keyword>
<comment type="function">
    <text evidence="6 8">DNA-dependent RNA polymerase catalyzes the transcription of DNA into RNA using the four ribonucleoside triphosphates as substrates.</text>
</comment>
<evidence type="ECO:0000256" key="6">
    <source>
        <dbReference type="HAMAP-Rule" id="MF_01321"/>
    </source>
</evidence>
<dbReference type="GO" id="GO:0032549">
    <property type="term" value="F:ribonucleoside binding"/>
    <property type="evidence" value="ECO:0007669"/>
    <property type="project" value="InterPro"/>
</dbReference>
<dbReference type="InterPro" id="IPR014724">
    <property type="entry name" value="RNA_pol_RPB2_OB-fold"/>
</dbReference>
<dbReference type="PANTHER" id="PTHR20856">
    <property type="entry name" value="DNA-DIRECTED RNA POLYMERASE I SUBUNIT 2"/>
    <property type="match status" value="1"/>
</dbReference>
<dbReference type="RefSeq" id="WP_188757354.1">
    <property type="nucleotide sequence ID" value="NZ_BMJB01000001.1"/>
</dbReference>
<reference evidence="16" key="1">
    <citation type="journal article" date="2014" name="Int. J. Syst. Evol. Microbiol.">
        <title>Complete genome sequence of Corynebacterium casei LMG S-19264T (=DSM 44701T), isolated from a smear-ripened cheese.</title>
        <authorList>
            <consortium name="US DOE Joint Genome Institute (JGI-PGF)"/>
            <person name="Walter F."/>
            <person name="Albersmeier A."/>
            <person name="Kalinowski J."/>
            <person name="Ruckert C."/>
        </authorList>
    </citation>
    <scope>NUCLEOTIDE SEQUENCE</scope>
    <source>
        <strain evidence="16">CGMCC 1.15447</strain>
    </source>
</reference>
<comment type="catalytic activity">
    <reaction evidence="5 6 8">
        <text>RNA(n) + a ribonucleoside 5'-triphosphate = RNA(n+1) + diphosphate</text>
        <dbReference type="Rhea" id="RHEA:21248"/>
        <dbReference type="Rhea" id="RHEA-COMP:14527"/>
        <dbReference type="Rhea" id="RHEA-COMP:17342"/>
        <dbReference type="ChEBI" id="CHEBI:33019"/>
        <dbReference type="ChEBI" id="CHEBI:61557"/>
        <dbReference type="ChEBI" id="CHEBI:140395"/>
        <dbReference type="EC" id="2.7.7.6"/>
    </reaction>
</comment>
<comment type="subunit">
    <text evidence="6 8">The RNAP catalytic core consists of 2 alpha, 1 beta, 1 beta' and 1 omega subunit. When a sigma factor is associated with the core the holoenzyme is formed, which can initiate transcription.</text>
</comment>
<dbReference type="NCBIfam" id="TIGR02013">
    <property type="entry name" value="rpoB"/>
    <property type="match status" value="1"/>
</dbReference>
<dbReference type="InterPro" id="IPR007641">
    <property type="entry name" value="RNA_pol_Rpb2_7"/>
</dbReference>
<gene>
    <name evidence="6 16" type="primary">rpoB</name>
    <name evidence="16" type="ORF">GCM10011507_00150</name>
</gene>
<proteinExistence type="inferred from homology"/>
<dbReference type="FunFam" id="3.90.1800.10:FF:000001">
    <property type="entry name" value="DNA-directed RNA polymerase subunit beta"/>
    <property type="match status" value="1"/>
</dbReference>
<feature type="coiled-coil region" evidence="9">
    <location>
        <begin position="1262"/>
        <end position="1289"/>
    </location>
</feature>
<evidence type="ECO:0000256" key="9">
    <source>
        <dbReference type="SAM" id="Coils"/>
    </source>
</evidence>
<keyword evidence="1 6" id="KW-0240">DNA-directed RNA polymerase</keyword>
<keyword evidence="2 6" id="KW-0808">Transferase</keyword>
<dbReference type="Gene3D" id="3.90.1100.10">
    <property type="match status" value="2"/>
</dbReference>
<dbReference type="Gene3D" id="2.40.50.100">
    <property type="match status" value="1"/>
</dbReference>
<dbReference type="Gene3D" id="2.40.270.10">
    <property type="entry name" value="DNA-directed RNA polymerase, subunit 2, domain 6"/>
    <property type="match status" value="1"/>
</dbReference>
<feature type="domain" description="DNA-directed RNA polymerase beta subunit external 1" evidence="15">
    <location>
        <begin position="721"/>
        <end position="772"/>
    </location>
</feature>
<feature type="domain" description="DNA-directed RNA polymerase subunit 2 hybrid-binding" evidence="10">
    <location>
        <begin position="834"/>
        <end position="1402"/>
    </location>
</feature>
<dbReference type="InterPro" id="IPR007121">
    <property type="entry name" value="RNA_pol_bsu_CS"/>
</dbReference>
<evidence type="ECO:0000259" key="12">
    <source>
        <dbReference type="Pfam" id="PF04561"/>
    </source>
</evidence>
<dbReference type="PROSITE" id="PS01166">
    <property type="entry name" value="RNA_POL_BETA"/>
    <property type="match status" value="1"/>
</dbReference>
<dbReference type="InterPro" id="IPR015712">
    <property type="entry name" value="DNA-dir_RNA_pol_su2"/>
</dbReference>
<dbReference type="GO" id="GO:0000428">
    <property type="term" value="C:DNA-directed RNA polymerase complex"/>
    <property type="evidence" value="ECO:0007669"/>
    <property type="project" value="UniProtKB-KW"/>
</dbReference>
<evidence type="ECO:0000313" key="17">
    <source>
        <dbReference type="Proteomes" id="UP000648801"/>
    </source>
</evidence>
<dbReference type="InterPro" id="IPR007642">
    <property type="entry name" value="RNA_pol_Rpb2_2"/>
</dbReference>
<evidence type="ECO:0000256" key="1">
    <source>
        <dbReference type="ARBA" id="ARBA00022478"/>
    </source>
</evidence>
<dbReference type="InterPro" id="IPR010243">
    <property type="entry name" value="RNA_pol_bsu_bac"/>
</dbReference>
<organism evidence="16 17">
    <name type="scientific">Edaphobacter acidisoli</name>
    <dbReference type="NCBI Taxonomy" id="2040573"/>
    <lineage>
        <taxon>Bacteria</taxon>
        <taxon>Pseudomonadati</taxon>
        <taxon>Acidobacteriota</taxon>
        <taxon>Terriglobia</taxon>
        <taxon>Terriglobales</taxon>
        <taxon>Acidobacteriaceae</taxon>
        <taxon>Edaphobacter</taxon>
    </lineage>
</organism>
<feature type="domain" description="RNA polymerase Rpb2" evidence="12">
    <location>
        <begin position="419"/>
        <end position="527"/>
    </location>
</feature>
<dbReference type="InterPro" id="IPR007645">
    <property type="entry name" value="RNA_pol_Rpb2_3"/>
</dbReference>
<comment type="similarity">
    <text evidence="6 7">Belongs to the RNA polymerase beta chain family.</text>
</comment>
<dbReference type="InterPro" id="IPR037033">
    <property type="entry name" value="DNA-dir_RNAP_su2_hyb_sf"/>
</dbReference>
<dbReference type="Pfam" id="PF04560">
    <property type="entry name" value="RNA_pol_Rpb2_7"/>
    <property type="match status" value="1"/>
</dbReference>
<dbReference type="Pfam" id="PF00562">
    <property type="entry name" value="RNA_pol_Rpb2_6"/>
    <property type="match status" value="1"/>
</dbReference>
<dbReference type="Pfam" id="PF04565">
    <property type="entry name" value="RNA_pol_Rpb2_3"/>
    <property type="match status" value="1"/>
</dbReference>
<dbReference type="InterPro" id="IPR007120">
    <property type="entry name" value="DNA-dir_RNAP_su2_dom"/>
</dbReference>
<feature type="domain" description="RNA polymerase Rpb2" evidence="11">
    <location>
        <begin position="1404"/>
        <end position="1479"/>
    </location>
</feature>
<keyword evidence="4 6" id="KW-0804">Transcription</keyword>
<evidence type="ECO:0000256" key="2">
    <source>
        <dbReference type="ARBA" id="ARBA00022679"/>
    </source>
</evidence>
<dbReference type="Gene3D" id="2.30.150.10">
    <property type="entry name" value="DNA-directed RNA polymerase, beta subunit, external 1 domain"/>
    <property type="match status" value="1"/>
</dbReference>
<accession>A0A916VYQ1</accession>
<dbReference type="Proteomes" id="UP000648801">
    <property type="component" value="Unassembled WGS sequence"/>
</dbReference>
<dbReference type="Pfam" id="PF10385">
    <property type="entry name" value="RNA_pol_Rpb2_45"/>
    <property type="match status" value="1"/>
</dbReference>
<dbReference type="NCBIfam" id="NF001616">
    <property type="entry name" value="PRK00405.1"/>
    <property type="match status" value="1"/>
</dbReference>
<evidence type="ECO:0000313" key="16">
    <source>
        <dbReference type="EMBL" id="GGA53060.1"/>
    </source>
</evidence>
<dbReference type="Gene3D" id="3.90.1800.10">
    <property type="entry name" value="RNA polymerase alpha subunit dimerisation domain"/>
    <property type="match status" value="1"/>
</dbReference>
<name>A0A916VYQ1_9BACT</name>
<evidence type="ECO:0000259" key="15">
    <source>
        <dbReference type="Pfam" id="PF10385"/>
    </source>
</evidence>
<dbReference type="InterPro" id="IPR037034">
    <property type="entry name" value="RNA_pol_Rpb2_2_sf"/>
</dbReference>
<dbReference type="Gene3D" id="3.90.1110.10">
    <property type="entry name" value="RNA polymerase Rpb2, domain 2"/>
    <property type="match status" value="1"/>
</dbReference>
<feature type="domain" description="RNA polymerase Rpb2" evidence="14">
    <location>
        <begin position="587"/>
        <end position="655"/>
    </location>
</feature>
<dbReference type="CDD" id="cd00653">
    <property type="entry name" value="RNA_pol_B_RPB2"/>
    <property type="match status" value="1"/>
</dbReference>
<comment type="caution">
    <text evidence="16">The sequence shown here is derived from an EMBL/GenBank/DDBJ whole genome shotgun (WGS) entry which is preliminary data.</text>
</comment>
<keyword evidence="3 6" id="KW-0548">Nucleotidyltransferase</keyword>
<evidence type="ECO:0000259" key="10">
    <source>
        <dbReference type="Pfam" id="PF00562"/>
    </source>
</evidence>
<feature type="domain" description="RNA polymerase beta subunit protrusion" evidence="13">
    <location>
        <begin position="152"/>
        <end position="572"/>
    </location>
</feature>
<evidence type="ECO:0000256" key="4">
    <source>
        <dbReference type="ARBA" id="ARBA00023163"/>
    </source>
</evidence>
<dbReference type="HAMAP" id="MF_01321">
    <property type="entry name" value="RNApol_bact_RpoB"/>
    <property type="match status" value="1"/>
</dbReference>
<keyword evidence="9" id="KW-0175">Coiled coil</keyword>
<dbReference type="GO" id="GO:0006351">
    <property type="term" value="P:DNA-templated transcription"/>
    <property type="evidence" value="ECO:0007669"/>
    <property type="project" value="UniProtKB-UniRule"/>
</dbReference>
<protein>
    <recommendedName>
        <fullName evidence="6 8">DNA-directed RNA polymerase subunit beta</fullName>
        <shortName evidence="6">RNAP subunit beta</shortName>
        <ecNumber evidence="6 8">2.7.7.6</ecNumber>
    </recommendedName>
    <alternativeName>
        <fullName evidence="6">RNA polymerase subunit beta</fullName>
    </alternativeName>
    <alternativeName>
        <fullName evidence="6">Transcriptase subunit beta</fullName>
    </alternativeName>
</protein>
<reference evidence="16" key="2">
    <citation type="submission" date="2020-09" db="EMBL/GenBank/DDBJ databases">
        <authorList>
            <person name="Sun Q."/>
            <person name="Zhou Y."/>
        </authorList>
    </citation>
    <scope>NUCLEOTIDE SEQUENCE</scope>
    <source>
        <strain evidence="16">CGMCC 1.15447</strain>
    </source>
</reference>
<sequence length="1495" mass="167549">MSGQSNNSETRAVRSRLDFSKIPTAIQIPNLIEVQRLSYERFLQMDKLPQEREDNGLQSVFTSVFPITDFRNVSELEFVDYSIGNWECKCGYLKGLNHLRTACVNCGHMVITDPFHPGDVLCHFCGTYNKNTPDFCTKCGDPVGLQLKYDQAECEERGMTYSAPLKVTIRLKIYDKDPETGVKTLRDMKEQEVFFGDIPLMSQNGTFIVNGTERVIVSQLHRSPGVFFETANNRTYFLGKIIPYRGSWVEFEYDQKNTLYVRIDRKRKFLGTIFLRALGLRTDEEILKTFYTVDTIGVKDGKLSWKVAPEGTPTNLQGTRPAATITVKGEELAPATRKISAHSLKSLRSHKVAEVEVETSEFDGAMTAADVVDLTTGELLYEANQELTADKLHKIQQSGVTGFEVFFPERDDVGNIISNTLRRDSVHKPEEALIEIYRKLRPGDPPTLDTATALFEGMFFDARKYDFSRVGRLKFNIKLYENQDATGLDKRTLTPEDFYGTIRYLLKLRKNIGTVDDIDHLGNRRVRAVGELMENQFRIGLVRMERAIKEKMSVYQEMATAMPHDLINAKPVMAAIREFFGSSQLSQFMDQTNPLSEITHKRRLSALGPGGLSRERAGFEVRDVHPTHYGRICPIETPEGPNIGLISSLSCFARINEYGFIESPYRKVKEGKVIDYVAVVNAGESGLRQGDYLEGGEARKLNEQLKKDKKRAMEVAPFSFYLSAWEEDRHTIAQANIELDEKQNIVQDVVDARRQGNFVLVNKSEVDYVDVSPKQLVSVAASLVPFLEHDDANRALMGANMQRQSVPLLVSEAPFVGTGMEGVTARDSGAVILAKRNGIVDSVDSERIIVRVEGEHHPTQLSREVGSDIYQLTKFKRSNQNTCINQKPVVRHGDRVVKGQVIADGPCTEQGELGLGRNVLVAFMPWRGYNFEDAILISEKLVREDYYTSIHIEEFEIEARDTKLGPEEITRDIPNVSEHALRDLDESGIIRIGAKISHNDILVGKVTPKGETQLTPEEKLLRAIFGEKAGDVRDASLTCPPGIEGTVVDVRIFSRKGQEKDERAKLIEQEMIEKLERNLADEIRILTDERLKRLEGILGAKEVLADLHDERTNKKLLSKGDVLDRDTIELISTRNLKRIRYADKDPRVNEQIDEIEEMTSRQIDVLRKITNEKISKMSKGDELAPGVIKMVKVYVAMKRKLSVGDKMAGRHGNKGVIARILPEEDMPYLPDGTPVEIVLNPLGVPSRMNVGQILETHLGWAAHELGKQVAEAAEKMQSAKEVRELFKARFAGTAALNQLLDLDDEQTLRVAAGMKRGIWFGTAVFDGARENEIKALLASAGLPSSGKSLLHDGMTGDEFEQPATVGYIYMLKLSHLVDDKIHARSIGPYSLITQQPLGGKAQFGGQRFGEMEVWALEAYGAAYILQELLTAKSDDVFGRTKIYEAIVKGEAAIEPGVPESFNVLIRELQSLCLDVELIKQADQKKVPLPSIAAAD</sequence>
<evidence type="ECO:0000259" key="14">
    <source>
        <dbReference type="Pfam" id="PF04565"/>
    </source>
</evidence>
<evidence type="ECO:0000256" key="8">
    <source>
        <dbReference type="RuleBase" id="RU363031"/>
    </source>
</evidence>
<evidence type="ECO:0000256" key="3">
    <source>
        <dbReference type="ARBA" id="ARBA00022695"/>
    </source>
</evidence>
<dbReference type="Gene3D" id="2.40.50.150">
    <property type="match status" value="1"/>
</dbReference>
<evidence type="ECO:0000259" key="11">
    <source>
        <dbReference type="Pfam" id="PF04560"/>
    </source>
</evidence>
<evidence type="ECO:0000256" key="5">
    <source>
        <dbReference type="ARBA" id="ARBA00048552"/>
    </source>
</evidence>
<dbReference type="EMBL" id="BMJB01000001">
    <property type="protein sequence ID" value="GGA53060.1"/>
    <property type="molecule type" value="Genomic_DNA"/>
</dbReference>